<dbReference type="EMBL" id="MELI01000105">
    <property type="protein sequence ID" value="OFW32041.1"/>
    <property type="molecule type" value="Genomic_DNA"/>
</dbReference>
<protein>
    <recommendedName>
        <fullName evidence="5">DUF1290 domain-containing protein</fullName>
    </recommendedName>
</protein>
<comment type="similarity">
    <text evidence="1">Belongs to the sbp family.</text>
</comment>
<dbReference type="GO" id="GO:0005886">
    <property type="term" value="C:plasma membrane"/>
    <property type="evidence" value="ECO:0007669"/>
    <property type="project" value="UniProtKB-SubCell"/>
</dbReference>
<dbReference type="Pfam" id="PF06947">
    <property type="entry name" value="DUF1290"/>
    <property type="match status" value="1"/>
</dbReference>
<keyword evidence="1" id="KW-1003">Cell membrane</keyword>
<sequence>MLPLIGLLAGIALGLVLNIPIPPVYSKYLGIAVLAALDSAIGGLRASLEMKFNDKLFFTGFFSNTLLAAFIVFLGDRLGIDLYLAAVVAFGVRLFQNLALVRRHYFQKRHWE</sequence>
<keyword evidence="1 2" id="KW-0812">Transmembrane</keyword>
<evidence type="ECO:0000313" key="3">
    <source>
        <dbReference type="EMBL" id="OFW32041.1"/>
    </source>
</evidence>
<dbReference type="Proteomes" id="UP000178086">
    <property type="component" value="Unassembled WGS sequence"/>
</dbReference>
<gene>
    <name evidence="3" type="ORF">A2074_03900</name>
</gene>
<accession>A0A1F2UG96</accession>
<evidence type="ECO:0000313" key="4">
    <source>
        <dbReference type="Proteomes" id="UP000178086"/>
    </source>
</evidence>
<feature type="transmembrane region" description="Helical" evidence="2">
    <location>
        <begin position="56"/>
        <end position="74"/>
    </location>
</feature>
<name>A0A1F2UG96_9ACTN</name>
<comment type="subcellular location">
    <subcellularLocation>
        <location evidence="1">Cell membrane</location>
        <topology evidence="1">Multi-pass membrane protein</topology>
    </subcellularLocation>
</comment>
<evidence type="ECO:0008006" key="5">
    <source>
        <dbReference type="Google" id="ProtNLM"/>
    </source>
</evidence>
<keyword evidence="2" id="KW-1133">Transmembrane helix</keyword>
<evidence type="ECO:0000256" key="1">
    <source>
        <dbReference type="PIRNR" id="PIRNR018579"/>
    </source>
</evidence>
<reference evidence="3 4" key="1">
    <citation type="journal article" date="2016" name="Nat. Commun.">
        <title>Thousands of microbial genomes shed light on interconnected biogeochemical processes in an aquifer system.</title>
        <authorList>
            <person name="Anantharaman K."/>
            <person name="Brown C.T."/>
            <person name="Hug L.A."/>
            <person name="Sharon I."/>
            <person name="Castelle C.J."/>
            <person name="Probst A.J."/>
            <person name="Thomas B.C."/>
            <person name="Singh A."/>
            <person name="Wilkins M.J."/>
            <person name="Karaoz U."/>
            <person name="Brodie E.L."/>
            <person name="Williams K.H."/>
            <person name="Hubbard S.S."/>
            <person name="Banfield J.F."/>
        </authorList>
    </citation>
    <scope>NUCLEOTIDE SEQUENCE [LARGE SCALE GENOMIC DNA]</scope>
</reference>
<evidence type="ECO:0000256" key="2">
    <source>
        <dbReference type="SAM" id="Phobius"/>
    </source>
</evidence>
<dbReference type="InterPro" id="IPR009709">
    <property type="entry name" value="DUF1290"/>
</dbReference>
<feature type="transmembrane region" description="Helical" evidence="2">
    <location>
        <begin position="80"/>
        <end position="101"/>
    </location>
</feature>
<dbReference type="AlphaFoldDB" id="A0A1F2UG96"/>
<dbReference type="PIRSF" id="PIRSF018579">
    <property type="entry name" value="Sbp"/>
    <property type="match status" value="1"/>
</dbReference>
<keyword evidence="1 2" id="KW-0472">Membrane</keyword>
<proteinExistence type="inferred from homology"/>
<organism evidence="3 4">
    <name type="scientific">Candidatus Aquicultor primus</name>
    <dbReference type="NCBI Taxonomy" id="1797195"/>
    <lineage>
        <taxon>Bacteria</taxon>
        <taxon>Bacillati</taxon>
        <taxon>Actinomycetota</taxon>
        <taxon>Candidatus Aquicultoria</taxon>
        <taxon>Candidatus Aquicultorales</taxon>
        <taxon>Candidatus Aquicultoraceae</taxon>
        <taxon>Candidatus Aquicultor</taxon>
    </lineage>
</organism>
<comment type="caution">
    <text evidence="3">The sequence shown here is derived from an EMBL/GenBank/DDBJ whole genome shotgun (WGS) entry which is preliminary data.</text>
</comment>